<dbReference type="PANTHER" id="PTHR37533">
    <property type="entry name" value="FLAGELLAR HOOK-LENGTH CONTROL PROTEIN"/>
    <property type="match status" value="1"/>
</dbReference>
<dbReference type="AlphaFoldDB" id="A0AA94EDR9"/>
<organism evidence="3 4">
    <name type="scientific">Idiomarina aquatica</name>
    <dbReference type="NCBI Taxonomy" id="1327752"/>
    <lineage>
        <taxon>Bacteria</taxon>
        <taxon>Pseudomonadati</taxon>
        <taxon>Pseudomonadota</taxon>
        <taxon>Gammaproteobacteria</taxon>
        <taxon>Alteromonadales</taxon>
        <taxon>Idiomarinaceae</taxon>
        <taxon>Idiomarina</taxon>
    </lineage>
</organism>
<name>A0AA94EDR9_9GAMM</name>
<feature type="region of interest" description="Disordered" evidence="1">
    <location>
        <begin position="252"/>
        <end position="271"/>
    </location>
</feature>
<feature type="compositionally biased region" description="Basic and acidic residues" evidence="1">
    <location>
        <begin position="367"/>
        <end position="378"/>
    </location>
</feature>
<dbReference type="EMBL" id="PIPS01000003">
    <property type="protein sequence ID" value="RUO42608.1"/>
    <property type="molecule type" value="Genomic_DNA"/>
</dbReference>
<accession>A0AA94EDR9</accession>
<proteinExistence type="predicted"/>
<gene>
    <name evidence="3" type="ORF">CWE23_11055</name>
</gene>
<evidence type="ECO:0000259" key="2">
    <source>
        <dbReference type="Pfam" id="PF02120"/>
    </source>
</evidence>
<feature type="region of interest" description="Disordered" evidence="1">
    <location>
        <begin position="338"/>
        <end position="394"/>
    </location>
</feature>
<feature type="region of interest" description="Disordered" evidence="1">
    <location>
        <begin position="543"/>
        <end position="567"/>
    </location>
</feature>
<dbReference type="PANTHER" id="PTHR37533:SF2">
    <property type="entry name" value="FLAGELLAR HOOK-LENGTH CONTROL PROTEIN"/>
    <property type="match status" value="1"/>
</dbReference>
<keyword evidence="4" id="KW-1185">Reference proteome</keyword>
<sequence>MQQLLTLTAQSEQFLKASGDVRLEPSSASQSKGGDFARELLAGLELNKSADSEITQQQLKVSQTTAQLRLKESDGKALQRFQFDDSDVGEPVEAPILEMLEEMQTLLQPGGEASDSQGDAAQLTALSDLDDEEMAAQLAKLSELLAELGAESLSDEQRQQLAGEVFATLSEDEQRQIMQLSVADVAEQESVKGSVDAELLSRLSRLSELADAAVKVAGGEIVAKEPSLSENAQRSDDAKALQWLTQQLQELERGAKAESSAESSAATGDDDARQAVLQQLQQLLDDDRSLSTEQKQQVQQLLNQIEQQLMQPSQTAAATTSQPAALSELQKLLAQVTDNDAPAERTERAQPVLNASAKATETTTKMADPKAAVEDKPVDVASNKPNTEKSADVKPDNALMNGVAERAAPSRTEAPTSFGEELINQQTAAVSTQTGTVKATEMSSTLQSSMQSIQKPFDPQQSEASQKLQERINIMLSKNIQRADIRLDPPELGQLQVRINMNSEQATVQFQVQSPQAREAIENALPRLREMLEQQGVALADTDVKEQQQQTAGQQESSQRDGGMGGRAEMVEEHEIALDNGRPIGLGGVDFYV</sequence>
<feature type="compositionally biased region" description="Low complexity" evidence="1">
    <location>
        <begin position="547"/>
        <end position="557"/>
    </location>
</feature>
<evidence type="ECO:0000313" key="4">
    <source>
        <dbReference type="Proteomes" id="UP000286680"/>
    </source>
</evidence>
<dbReference type="InterPro" id="IPR038610">
    <property type="entry name" value="FliK-like_C_sf"/>
</dbReference>
<evidence type="ECO:0000313" key="3">
    <source>
        <dbReference type="EMBL" id="RUO42608.1"/>
    </source>
</evidence>
<feature type="compositionally biased region" description="Low complexity" evidence="1">
    <location>
        <begin position="257"/>
        <end position="266"/>
    </location>
</feature>
<comment type="caution">
    <text evidence="3">The sequence shown here is derived from an EMBL/GenBank/DDBJ whole genome shotgun (WGS) entry which is preliminary data.</text>
</comment>
<dbReference type="Proteomes" id="UP000286680">
    <property type="component" value="Unassembled WGS sequence"/>
</dbReference>
<dbReference type="InterPro" id="IPR021136">
    <property type="entry name" value="Flagellar_hook_control-like_C"/>
</dbReference>
<protein>
    <recommendedName>
        <fullName evidence="2">Flagellar hook-length control protein-like C-terminal domain-containing protein</fullName>
    </recommendedName>
</protein>
<evidence type="ECO:0000256" key="1">
    <source>
        <dbReference type="SAM" id="MobiDB-lite"/>
    </source>
</evidence>
<dbReference type="InterPro" id="IPR052563">
    <property type="entry name" value="FliK"/>
</dbReference>
<feature type="domain" description="Flagellar hook-length control protein-like C-terminal" evidence="2">
    <location>
        <begin position="470"/>
        <end position="552"/>
    </location>
</feature>
<dbReference type="Gene3D" id="3.30.750.140">
    <property type="match status" value="1"/>
</dbReference>
<dbReference type="CDD" id="cd17470">
    <property type="entry name" value="T3SS_Flik_C"/>
    <property type="match status" value="1"/>
</dbReference>
<dbReference type="RefSeq" id="WP_126820272.1">
    <property type="nucleotide sequence ID" value="NZ_PIPS01000003.1"/>
</dbReference>
<reference evidence="4" key="1">
    <citation type="journal article" date="2018" name="Front. Microbiol.">
        <title>Genome-Based Analysis Reveals the Taxonomy and Diversity of the Family Idiomarinaceae.</title>
        <authorList>
            <person name="Liu Y."/>
            <person name="Lai Q."/>
            <person name="Shao Z."/>
        </authorList>
    </citation>
    <scope>NUCLEOTIDE SEQUENCE [LARGE SCALE GENOMIC DNA]</scope>
    <source>
        <strain evidence="4">SN-14</strain>
    </source>
</reference>
<dbReference type="Pfam" id="PF02120">
    <property type="entry name" value="Flg_hook"/>
    <property type="match status" value="1"/>
</dbReference>